<evidence type="ECO:0000313" key="2">
    <source>
        <dbReference type="EMBL" id="CAF9927554.1"/>
    </source>
</evidence>
<dbReference type="Proteomes" id="UP000664521">
    <property type="component" value="Unassembled WGS sequence"/>
</dbReference>
<protein>
    <recommendedName>
        <fullName evidence="1">N-acetyltransferase domain-containing protein</fullName>
    </recommendedName>
</protein>
<dbReference type="OrthoDB" id="4738875at2759"/>
<reference evidence="2" key="1">
    <citation type="submission" date="2021-03" db="EMBL/GenBank/DDBJ databases">
        <authorList>
            <person name="Tagirdzhanova G."/>
        </authorList>
    </citation>
    <scope>NUCLEOTIDE SEQUENCE</scope>
</reference>
<dbReference type="AlphaFoldDB" id="A0A8H3FQI6"/>
<dbReference type="GO" id="GO:0016747">
    <property type="term" value="F:acyltransferase activity, transferring groups other than amino-acyl groups"/>
    <property type="evidence" value="ECO:0007669"/>
    <property type="project" value="InterPro"/>
</dbReference>
<keyword evidence="3" id="KW-1185">Reference proteome</keyword>
<evidence type="ECO:0000259" key="1">
    <source>
        <dbReference type="Pfam" id="PF00583"/>
    </source>
</evidence>
<organism evidence="2 3">
    <name type="scientific">Heterodermia speciosa</name>
    <dbReference type="NCBI Taxonomy" id="116794"/>
    <lineage>
        <taxon>Eukaryota</taxon>
        <taxon>Fungi</taxon>
        <taxon>Dikarya</taxon>
        <taxon>Ascomycota</taxon>
        <taxon>Pezizomycotina</taxon>
        <taxon>Lecanoromycetes</taxon>
        <taxon>OSLEUM clade</taxon>
        <taxon>Lecanoromycetidae</taxon>
        <taxon>Caliciales</taxon>
        <taxon>Physciaceae</taxon>
        <taxon>Heterodermia</taxon>
    </lineage>
</organism>
<sequence>MHIRLATTRDLHRLAQITVTSLVDDPAFDYMWPKRHEFPEDNFFFWQLRLKESLYNPKQTFLVMVLDAEDLPIVAGKQQVGVPDTIVSYVIWERLGHSSVARHRWAGKDTWLNLLDRSTARVEAWSVSCKYERRDADRERLAAIAEASEKDRRECFADVSEMWNLELLVTDRRFRRRGAATRLIEWGTAEADNEGVCCGVAASGMGARLYRACGFEKLRTGVVQVQGQNEILRYDVMRRYARSAAGSHDL</sequence>
<comment type="caution">
    <text evidence="2">The sequence shown here is derived from an EMBL/GenBank/DDBJ whole genome shotgun (WGS) entry which is preliminary data.</text>
</comment>
<dbReference type="PANTHER" id="PTHR42791">
    <property type="entry name" value="GNAT FAMILY ACETYLTRANSFERASE"/>
    <property type="match status" value="1"/>
</dbReference>
<accession>A0A8H3FQI6</accession>
<feature type="domain" description="N-acetyltransferase" evidence="1">
    <location>
        <begin position="140"/>
        <end position="215"/>
    </location>
</feature>
<dbReference type="InterPro" id="IPR016181">
    <property type="entry name" value="Acyl_CoA_acyltransferase"/>
</dbReference>
<gene>
    <name evidence="2" type="ORF">HETSPECPRED_006609</name>
</gene>
<dbReference type="InterPro" id="IPR000182">
    <property type="entry name" value="GNAT_dom"/>
</dbReference>
<name>A0A8H3FQI6_9LECA</name>
<dbReference type="PANTHER" id="PTHR42791:SF16">
    <property type="entry name" value="N-ACETYLTRANSFERASE DOMAIN-CONTAINING PROTEIN"/>
    <property type="match status" value="1"/>
</dbReference>
<dbReference type="EMBL" id="CAJPDS010000045">
    <property type="protein sequence ID" value="CAF9927554.1"/>
    <property type="molecule type" value="Genomic_DNA"/>
</dbReference>
<dbReference type="Pfam" id="PF00583">
    <property type="entry name" value="Acetyltransf_1"/>
    <property type="match status" value="1"/>
</dbReference>
<dbReference type="InterPro" id="IPR052523">
    <property type="entry name" value="Trichothecene_AcTrans"/>
</dbReference>
<proteinExistence type="predicted"/>
<dbReference type="SUPFAM" id="SSF55729">
    <property type="entry name" value="Acyl-CoA N-acyltransferases (Nat)"/>
    <property type="match status" value="1"/>
</dbReference>
<evidence type="ECO:0000313" key="3">
    <source>
        <dbReference type="Proteomes" id="UP000664521"/>
    </source>
</evidence>
<dbReference type="Gene3D" id="3.40.630.30">
    <property type="match status" value="1"/>
</dbReference>